<dbReference type="AlphaFoldDB" id="A0AAD9JT35"/>
<dbReference type="GO" id="GO:0042073">
    <property type="term" value="P:intraciliary transport"/>
    <property type="evidence" value="ECO:0007669"/>
    <property type="project" value="TreeGrafter"/>
</dbReference>
<gene>
    <name evidence="7" type="ORF">NP493_1800g00020</name>
</gene>
<dbReference type="PANTHER" id="PTHR15722:SF2">
    <property type="entry name" value="INTRAFLAGELLAR TRANSPORT PROTEIN 172 HOMOLOG"/>
    <property type="match status" value="1"/>
</dbReference>
<comment type="caution">
    <text evidence="7">The sequence shown here is derived from an EMBL/GenBank/DDBJ whole genome shotgun (WGS) entry which is preliminary data.</text>
</comment>
<keyword evidence="4" id="KW-0969">Cilium</keyword>
<dbReference type="SUPFAM" id="SSF48452">
    <property type="entry name" value="TPR-like"/>
    <property type="match status" value="1"/>
</dbReference>
<dbReference type="InterPro" id="IPR056168">
    <property type="entry name" value="TPR_IF140/IFT172/WDR19"/>
</dbReference>
<dbReference type="GO" id="GO:0005930">
    <property type="term" value="C:axoneme"/>
    <property type="evidence" value="ECO:0007669"/>
    <property type="project" value="TreeGrafter"/>
</dbReference>
<dbReference type="PANTHER" id="PTHR15722">
    <property type="entry name" value="IFT140/172-RELATED"/>
    <property type="match status" value="1"/>
</dbReference>
<feature type="domain" description="IF140/IFT172/WDR19 TPR" evidence="6">
    <location>
        <begin position="113"/>
        <end position="411"/>
    </location>
</feature>
<evidence type="ECO:0000256" key="3">
    <source>
        <dbReference type="ARBA" id="ARBA00022737"/>
    </source>
</evidence>
<keyword evidence="2" id="KW-0853">WD repeat</keyword>
<comment type="subcellular location">
    <subcellularLocation>
        <location evidence="1">Cell projection</location>
        <location evidence="1">Cilium</location>
    </subcellularLocation>
</comment>
<evidence type="ECO:0000256" key="2">
    <source>
        <dbReference type="ARBA" id="ARBA00022574"/>
    </source>
</evidence>
<dbReference type="FunFam" id="1.25.40.470:FF:000013">
    <property type="entry name" value="intraflagellar transport protein 172 homolog"/>
    <property type="match status" value="1"/>
</dbReference>
<evidence type="ECO:0000313" key="7">
    <source>
        <dbReference type="EMBL" id="KAK2158150.1"/>
    </source>
</evidence>
<accession>A0AAD9JT35</accession>
<evidence type="ECO:0000313" key="8">
    <source>
        <dbReference type="Proteomes" id="UP001209878"/>
    </source>
</evidence>
<keyword evidence="3" id="KW-0677">Repeat</keyword>
<dbReference type="Proteomes" id="UP001209878">
    <property type="component" value="Unassembled WGS sequence"/>
</dbReference>
<proteinExistence type="predicted"/>
<dbReference type="Pfam" id="PF24762">
    <property type="entry name" value="TPR_IF140-IFT172"/>
    <property type="match status" value="1"/>
</dbReference>
<dbReference type="Gene3D" id="1.25.40.470">
    <property type="match status" value="3"/>
</dbReference>
<evidence type="ECO:0000256" key="4">
    <source>
        <dbReference type="ARBA" id="ARBA00023069"/>
    </source>
</evidence>
<evidence type="ECO:0000259" key="6">
    <source>
        <dbReference type="Pfam" id="PF24762"/>
    </source>
</evidence>
<dbReference type="FunFam" id="1.25.40.470:FF:000012">
    <property type="entry name" value="intraflagellar transport protein 172 homolog"/>
    <property type="match status" value="1"/>
</dbReference>
<evidence type="ECO:0000256" key="1">
    <source>
        <dbReference type="ARBA" id="ARBA00004138"/>
    </source>
</evidence>
<evidence type="ECO:0000256" key="5">
    <source>
        <dbReference type="ARBA" id="ARBA00023273"/>
    </source>
</evidence>
<dbReference type="InterPro" id="IPR011990">
    <property type="entry name" value="TPR-like_helical_dom_sf"/>
</dbReference>
<organism evidence="7 8">
    <name type="scientific">Ridgeia piscesae</name>
    <name type="common">Tubeworm</name>
    <dbReference type="NCBI Taxonomy" id="27915"/>
    <lineage>
        <taxon>Eukaryota</taxon>
        <taxon>Metazoa</taxon>
        <taxon>Spiralia</taxon>
        <taxon>Lophotrochozoa</taxon>
        <taxon>Annelida</taxon>
        <taxon>Polychaeta</taxon>
        <taxon>Sedentaria</taxon>
        <taxon>Canalipalpata</taxon>
        <taxon>Sabellida</taxon>
        <taxon>Siboglinidae</taxon>
        <taxon>Ridgeia</taxon>
    </lineage>
</organism>
<keyword evidence="5" id="KW-0966">Cell projection</keyword>
<sequence>MFEKIKNYKEALQCFRRGEAYRRAVELARYAFPQEVVRLEEQWGDFLVGQKQLDAAINHFIEAGATLKAVDAAMNSRQWNKAVQILDVVTETGVAQKYYKKIAEHYASISEYKSAEKYYLEAGCTRDAIEMYNAAGRWEEAHRIASTCMKADEVATLYMKQAQTLEGQGKYKEAERLYITVDEPDLAISMYKKLKMYNDMIRLVKQFHKDLLADTHLHLAKELEMEGSLRQAEQHFLEAGDWKAAVNMYRTNDMWEESYRVAKSRGGQTAAKQVAYLWAKSLGGDSAVKLLTKFGLLEAAIDYAAENCAFEFAFDLARTAMKKKMVEIHLKYAMFLEDEGKFKEAEAEFVKAGKPKEAVLMYVHNQDWDSAQRVAEEHDPDSVADVLVGQARFAFEEKEFQKAESFLLRAQRPELAIKYYKDAVMWQDALRVCKEYVPHKLQQLQDQYDREMISKSTKGADTLVSQAREWEASGEYERAVECYAKVNSKVTQDVTVLLKCWVKAAELALKFLSSDKAVQVVEVIGPRLVEISKFGPAAEIYLQADMVKEAIDAFIAGEEWGKAKKVARELEPRYEPYVDEKYKEHHRSQGRAEEVARVDVMAALDMYMEKGQWEKCIDTAEQQGPKVLHKYVALYAAHLIKNGKTTAALDLYVKHEAPAVPQNYNIYKRICRDMLNEMSENWAERYKNWADLRDVLFNLCENISKSADAKGPHHEEFETMLLIAHYCATRSAAMGHSSLHTVAAKLSISMLRHTDIIPADKAFYEAGVMCKSVGWENMAFVYLNRYLDLVEAIEEGSLDMLDNSDFQDTDIPFEIPLPEKPHLPDGKHEELKEWVLAVSMDQKVTQELPMDERDTYEASLVAASTGIRSLPCVITGYPVLRNKLEFKRPGRAANKDDWNKFLMATRVSHSAECQDVLSFIESWCGAAPNPSYSFQ</sequence>
<protein>
    <recommendedName>
        <fullName evidence="6">IF140/IFT172/WDR19 TPR domain-containing protein</fullName>
    </recommendedName>
</protein>
<dbReference type="GO" id="GO:0030992">
    <property type="term" value="C:intraciliary transport particle B"/>
    <property type="evidence" value="ECO:0007669"/>
    <property type="project" value="TreeGrafter"/>
</dbReference>
<name>A0AAD9JT35_RIDPI</name>
<dbReference type="EMBL" id="JAODUO010001817">
    <property type="protein sequence ID" value="KAK2158150.1"/>
    <property type="molecule type" value="Genomic_DNA"/>
</dbReference>
<dbReference type="GO" id="GO:0036064">
    <property type="term" value="C:ciliary basal body"/>
    <property type="evidence" value="ECO:0007669"/>
    <property type="project" value="TreeGrafter"/>
</dbReference>
<reference evidence="7" key="1">
    <citation type="journal article" date="2023" name="Mol. Biol. Evol.">
        <title>Third-Generation Sequencing Reveals the Adaptive Role of the Epigenome in Three Deep-Sea Polychaetes.</title>
        <authorList>
            <person name="Perez M."/>
            <person name="Aroh O."/>
            <person name="Sun Y."/>
            <person name="Lan Y."/>
            <person name="Juniper S.K."/>
            <person name="Young C.R."/>
            <person name="Angers B."/>
            <person name="Qian P.Y."/>
        </authorList>
    </citation>
    <scope>NUCLEOTIDE SEQUENCE</scope>
    <source>
        <strain evidence="7">R07B-5</strain>
    </source>
</reference>
<keyword evidence="8" id="KW-1185">Reference proteome</keyword>